<organism evidence="2 3">
    <name type="scientific">Gonapodya prolifera (strain JEL478)</name>
    <name type="common">Monoblepharis prolifera</name>
    <dbReference type="NCBI Taxonomy" id="1344416"/>
    <lineage>
        <taxon>Eukaryota</taxon>
        <taxon>Fungi</taxon>
        <taxon>Fungi incertae sedis</taxon>
        <taxon>Chytridiomycota</taxon>
        <taxon>Chytridiomycota incertae sedis</taxon>
        <taxon>Monoblepharidomycetes</taxon>
        <taxon>Monoblepharidales</taxon>
        <taxon>Gonapodyaceae</taxon>
        <taxon>Gonapodya</taxon>
    </lineage>
</organism>
<keyword evidence="3" id="KW-1185">Reference proteome</keyword>
<evidence type="ECO:0000313" key="2">
    <source>
        <dbReference type="EMBL" id="KXS11524.1"/>
    </source>
</evidence>
<keyword evidence="1" id="KW-0472">Membrane</keyword>
<accession>A0A139A482</accession>
<keyword evidence="1" id="KW-0812">Transmembrane</keyword>
<evidence type="ECO:0000313" key="3">
    <source>
        <dbReference type="Proteomes" id="UP000070544"/>
    </source>
</evidence>
<evidence type="ECO:0000256" key="1">
    <source>
        <dbReference type="SAM" id="Phobius"/>
    </source>
</evidence>
<keyword evidence="1" id="KW-1133">Transmembrane helix</keyword>
<gene>
    <name evidence="2" type="ORF">M427DRAFT_60548</name>
</gene>
<dbReference type="EMBL" id="KQ965800">
    <property type="protein sequence ID" value="KXS11524.1"/>
    <property type="molecule type" value="Genomic_DNA"/>
</dbReference>
<name>A0A139A482_GONPJ</name>
<dbReference type="Proteomes" id="UP000070544">
    <property type="component" value="Unassembled WGS sequence"/>
</dbReference>
<reference evidence="2 3" key="1">
    <citation type="journal article" date="2015" name="Genome Biol. Evol.">
        <title>Phylogenomic analyses indicate that early fungi evolved digesting cell walls of algal ancestors of land plants.</title>
        <authorList>
            <person name="Chang Y."/>
            <person name="Wang S."/>
            <person name="Sekimoto S."/>
            <person name="Aerts A.L."/>
            <person name="Choi C."/>
            <person name="Clum A."/>
            <person name="LaButti K.M."/>
            <person name="Lindquist E.A."/>
            <person name="Yee Ngan C."/>
            <person name="Ohm R.A."/>
            <person name="Salamov A.A."/>
            <person name="Grigoriev I.V."/>
            <person name="Spatafora J.W."/>
            <person name="Berbee M.L."/>
        </authorList>
    </citation>
    <scope>NUCLEOTIDE SEQUENCE [LARGE SCALE GENOMIC DNA]</scope>
    <source>
        <strain evidence="2 3">JEL478</strain>
    </source>
</reference>
<protein>
    <submittedName>
        <fullName evidence="2">Uncharacterized protein</fullName>
    </submittedName>
</protein>
<feature type="transmembrane region" description="Helical" evidence="1">
    <location>
        <begin position="58"/>
        <end position="78"/>
    </location>
</feature>
<proteinExistence type="predicted"/>
<dbReference type="AlphaFoldDB" id="A0A139A482"/>
<sequence length="100" mass="11507">MDVGARRGRTEPERHNDNNNKILGDFAAALEQHPRHGCGYGEISYSPTSCAPQFLNPFNFFILVATSQILSDIIYWIYMRRFANHLHRSMPKNCPLIPFL</sequence>